<dbReference type="Pfam" id="PF13966">
    <property type="entry name" value="zf-RVT"/>
    <property type="match status" value="1"/>
</dbReference>
<reference evidence="2" key="1">
    <citation type="journal article" date="2018" name="DNA Res.">
        <title>Multiple hybrid de novo genome assembly of finger millet, an orphan allotetraploid crop.</title>
        <authorList>
            <person name="Hatakeyama M."/>
            <person name="Aluri S."/>
            <person name="Balachadran M.T."/>
            <person name="Sivarajan S.R."/>
            <person name="Patrignani A."/>
            <person name="Gruter S."/>
            <person name="Poveda L."/>
            <person name="Shimizu-Inatsugi R."/>
            <person name="Baeten J."/>
            <person name="Francoijs K.J."/>
            <person name="Nataraja K.N."/>
            <person name="Reddy Y.A.N."/>
            <person name="Phadnis S."/>
            <person name="Ravikumar R.L."/>
            <person name="Schlapbach R."/>
            <person name="Sreeman S.M."/>
            <person name="Shimizu K.K."/>
        </authorList>
    </citation>
    <scope>NUCLEOTIDE SEQUENCE</scope>
</reference>
<evidence type="ECO:0000259" key="1">
    <source>
        <dbReference type="Pfam" id="PF13966"/>
    </source>
</evidence>
<evidence type="ECO:0000313" key="3">
    <source>
        <dbReference type="Proteomes" id="UP001054889"/>
    </source>
</evidence>
<proteinExistence type="predicted"/>
<evidence type="ECO:0000313" key="2">
    <source>
        <dbReference type="EMBL" id="GJN35428.1"/>
    </source>
</evidence>
<comment type="caution">
    <text evidence="2">The sequence shown here is derived from an EMBL/GenBank/DDBJ whole genome shotgun (WGS) entry which is preliminary data.</text>
</comment>
<gene>
    <name evidence="2" type="primary">gb24205</name>
    <name evidence="2" type="ORF">PR202_gb24205</name>
</gene>
<accession>A0AAV5FI69</accession>
<organism evidence="2 3">
    <name type="scientific">Eleusine coracana subsp. coracana</name>
    <dbReference type="NCBI Taxonomy" id="191504"/>
    <lineage>
        <taxon>Eukaryota</taxon>
        <taxon>Viridiplantae</taxon>
        <taxon>Streptophyta</taxon>
        <taxon>Embryophyta</taxon>
        <taxon>Tracheophyta</taxon>
        <taxon>Spermatophyta</taxon>
        <taxon>Magnoliopsida</taxon>
        <taxon>Liliopsida</taxon>
        <taxon>Poales</taxon>
        <taxon>Poaceae</taxon>
        <taxon>PACMAD clade</taxon>
        <taxon>Chloridoideae</taxon>
        <taxon>Cynodonteae</taxon>
        <taxon>Eleusininae</taxon>
        <taxon>Eleusine</taxon>
    </lineage>
</organism>
<keyword evidence="3" id="KW-1185">Reference proteome</keyword>
<protein>
    <recommendedName>
        <fullName evidence="1">Reverse transcriptase zinc-binding domain-containing protein</fullName>
    </recommendedName>
</protein>
<dbReference type="InterPro" id="IPR026960">
    <property type="entry name" value="RVT-Znf"/>
</dbReference>
<feature type="domain" description="Reverse transcriptase zinc-binding" evidence="1">
    <location>
        <begin position="2"/>
        <end position="81"/>
    </location>
</feature>
<sequence>MVYKSVISEGGSCEYYKFIWENRAPPKVKFFGWLLVQDRIQTRQNLLKKHCIDSESCELCSTQVESSVHLIARCAFAAGFWRWIGVQIGEEDVSALWRVHVPHSIPAAHSNAFLLLCCWRLWKHRHDVVFRLLPPSSARLFAGCREDAELWTCRLPHSDRHVAQAWTLLLSSPPPANIFINNM</sequence>
<dbReference type="Proteomes" id="UP001054889">
    <property type="component" value="Unassembled WGS sequence"/>
</dbReference>
<reference evidence="2" key="2">
    <citation type="submission" date="2021-12" db="EMBL/GenBank/DDBJ databases">
        <title>Resequencing data analysis of finger millet.</title>
        <authorList>
            <person name="Hatakeyama M."/>
            <person name="Aluri S."/>
            <person name="Balachadran M.T."/>
            <person name="Sivarajan S.R."/>
            <person name="Poveda L."/>
            <person name="Shimizu-Inatsugi R."/>
            <person name="Schlapbach R."/>
            <person name="Sreeman S.M."/>
            <person name="Shimizu K.K."/>
        </authorList>
    </citation>
    <scope>NUCLEOTIDE SEQUENCE</scope>
</reference>
<name>A0AAV5FI69_ELECO</name>
<dbReference type="EMBL" id="BQKI01000088">
    <property type="protein sequence ID" value="GJN35428.1"/>
    <property type="molecule type" value="Genomic_DNA"/>
</dbReference>
<dbReference type="AlphaFoldDB" id="A0AAV5FI69"/>